<evidence type="ECO:0000313" key="2">
    <source>
        <dbReference type="EMBL" id="KAF4415565.1"/>
    </source>
</evidence>
<evidence type="ECO:0000256" key="1">
    <source>
        <dbReference type="SAM" id="MobiDB-lite"/>
    </source>
</evidence>
<name>A0A8H4NI73_9HYPO</name>
<feature type="compositionally biased region" description="Basic and acidic residues" evidence="1">
    <location>
        <begin position="317"/>
        <end position="327"/>
    </location>
</feature>
<dbReference type="OrthoDB" id="5098804at2759"/>
<comment type="caution">
    <text evidence="2">The sequence shown here is derived from an EMBL/GenBank/DDBJ whole genome shotgun (WGS) entry which is preliminary data.</text>
</comment>
<feature type="compositionally biased region" description="Polar residues" evidence="1">
    <location>
        <begin position="110"/>
        <end position="126"/>
    </location>
</feature>
<accession>A0A8H4NI73</accession>
<feature type="region of interest" description="Disordered" evidence="1">
    <location>
        <begin position="410"/>
        <end position="431"/>
    </location>
</feature>
<feature type="region of interest" description="Disordered" evidence="1">
    <location>
        <begin position="234"/>
        <end position="253"/>
    </location>
</feature>
<organism evidence="2 3">
    <name type="scientific">Fusarium austroafricanum</name>
    <dbReference type="NCBI Taxonomy" id="2364996"/>
    <lineage>
        <taxon>Eukaryota</taxon>
        <taxon>Fungi</taxon>
        <taxon>Dikarya</taxon>
        <taxon>Ascomycota</taxon>
        <taxon>Pezizomycotina</taxon>
        <taxon>Sordariomycetes</taxon>
        <taxon>Hypocreomycetidae</taxon>
        <taxon>Hypocreales</taxon>
        <taxon>Nectriaceae</taxon>
        <taxon>Fusarium</taxon>
        <taxon>Fusarium concolor species complex</taxon>
    </lineage>
</organism>
<evidence type="ECO:0000313" key="3">
    <source>
        <dbReference type="Proteomes" id="UP000605986"/>
    </source>
</evidence>
<feature type="region of interest" description="Disordered" evidence="1">
    <location>
        <begin position="110"/>
        <end position="147"/>
    </location>
</feature>
<feature type="region of interest" description="Disordered" evidence="1">
    <location>
        <begin position="310"/>
        <end position="379"/>
    </location>
</feature>
<gene>
    <name evidence="2" type="ORF">F53441_14620</name>
</gene>
<protein>
    <submittedName>
        <fullName evidence="2">Uncharacterized protein</fullName>
    </submittedName>
</protein>
<sequence length="541" mass="60430">MSRTPTNGFDPSWADDLFPSTSQSSRMEFIHQDTQNTTSGFASLFTGSWSYDKHQTHTGDLVSSRGFVPPPNSPAEGELHFFNEPASSLFSAFASSRSRRNALGNIYDTPTSTAECSNGDSTSAFSTPPEPNLPVKDSRKSGWTGEYSDPEDYVLVSTLSESDSKNGGAGERPRWTGEYSDPGPQTEVKNKGKQPFWTGESSIYAFEPEPSPVELNAAEKRRWSWFQGDEEEYWGSAESTSEKEGSVGRSSSRRTLRSLMASLPIRSVRSGTVSITEGQAVALYSSSQAGSIKEEKPSLIGRVLRRAGAIRIKRRKKDSEPPKREPNHANLSPDKSCLKPAPPMHGTVDRIDDLEITPVAEEKTTGSPKTVSFDSAEPRSSKCQKTRSWDIFRKADREQKDEFQALLEDIEDEDTPYEEDSSTEFASQDEEIERRIQRASDICTSNERASILRGSLDFYLVVCDRVDSTASSRIEVILQRLGPRSIGSYVGEEKDFTKGCYCGNKVPEHLYRSKETAMSWTRRRQSRSVIRLSSAWERDLW</sequence>
<dbReference type="EMBL" id="JAADJG010001504">
    <property type="protein sequence ID" value="KAF4415565.1"/>
    <property type="molecule type" value="Genomic_DNA"/>
</dbReference>
<keyword evidence="3" id="KW-1185">Reference proteome</keyword>
<proteinExistence type="predicted"/>
<dbReference type="Proteomes" id="UP000605986">
    <property type="component" value="Unassembled WGS sequence"/>
</dbReference>
<reference evidence="2" key="1">
    <citation type="submission" date="2020-01" db="EMBL/GenBank/DDBJ databases">
        <title>Identification and distribution of gene clusters putatively required for synthesis of sphingolipid metabolism inhibitors in phylogenetically diverse species of the filamentous fungus Fusarium.</title>
        <authorList>
            <person name="Kim H.-S."/>
            <person name="Busman M."/>
            <person name="Brown D.W."/>
            <person name="Divon H."/>
            <person name="Uhlig S."/>
            <person name="Proctor R.H."/>
        </authorList>
    </citation>
    <scope>NUCLEOTIDE SEQUENCE</scope>
    <source>
        <strain evidence="2">NRRL 53441</strain>
    </source>
</reference>
<feature type="region of interest" description="Disordered" evidence="1">
    <location>
        <begin position="159"/>
        <end position="195"/>
    </location>
</feature>
<dbReference type="AlphaFoldDB" id="A0A8H4NI73"/>